<comment type="caution">
    <text evidence="2">The sequence shown here is derived from an EMBL/GenBank/DDBJ whole genome shotgun (WGS) entry which is preliminary data.</text>
</comment>
<feature type="chain" id="PRO_5031088138" description="Lumazine-binding protein" evidence="1">
    <location>
        <begin position="21"/>
        <end position="169"/>
    </location>
</feature>
<dbReference type="Proteomes" id="UP000537204">
    <property type="component" value="Unassembled WGS sequence"/>
</dbReference>
<sequence length="169" mass="19718">MKKMLLTLLVVGSSIYSCFAQNWNNNDKAIYTQVLDSLKIGNLYTKKYGIDSNLFLNVFYYTNETAAIPPLVKYINDGDWKFVTNYKSFVKSSLKIYSTKNLIPNARINYKEGFNRLSPIIYSEDNVRAIVIFETHMHKDMDKTGFLFLNKVENQWKILKEIETTQIIN</sequence>
<reference evidence="2 3" key="1">
    <citation type="submission" date="2020-08" db="EMBL/GenBank/DDBJ databases">
        <title>Genomic Encyclopedia of Type Strains, Phase IV (KMG-V): Genome sequencing to study the core and pangenomes of soil and plant-associated prokaryotes.</title>
        <authorList>
            <person name="Whitman W."/>
        </authorList>
    </citation>
    <scope>NUCLEOTIDE SEQUENCE [LARGE SCALE GENOMIC DNA]</scope>
    <source>
        <strain evidence="2 3">S3M1</strain>
    </source>
</reference>
<protein>
    <recommendedName>
        <fullName evidence="4">Lumazine-binding protein</fullName>
    </recommendedName>
</protein>
<dbReference type="RefSeq" id="WP_183879854.1">
    <property type="nucleotide sequence ID" value="NZ_JACHCE010000001.1"/>
</dbReference>
<dbReference type="PROSITE" id="PS51257">
    <property type="entry name" value="PROKAR_LIPOPROTEIN"/>
    <property type="match status" value="1"/>
</dbReference>
<gene>
    <name evidence="2" type="ORF">HDE68_001226</name>
</gene>
<evidence type="ECO:0008006" key="4">
    <source>
        <dbReference type="Google" id="ProtNLM"/>
    </source>
</evidence>
<evidence type="ECO:0000313" key="2">
    <source>
        <dbReference type="EMBL" id="MBB5635341.1"/>
    </source>
</evidence>
<proteinExistence type="predicted"/>
<dbReference type="AlphaFoldDB" id="A0A7W8ZJS9"/>
<name>A0A7W8ZJS9_9SPHI</name>
<keyword evidence="1" id="KW-0732">Signal</keyword>
<evidence type="ECO:0000313" key="3">
    <source>
        <dbReference type="Proteomes" id="UP000537204"/>
    </source>
</evidence>
<feature type="signal peptide" evidence="1">
    <location>
        <begin position="1"/>
        <end position="20"/>
    </location>
</feature>
<accession>A0A7W8ZJS9</accession>
<evidence type="ECO:0000256" key="1">
    <source>
        <dbReference type="SAM" id="SignalP"/>
    </source>
</evidence>
<organism evidence="2 3">
    <name type="scientific">Pedobacter cryoconitis</name>
    <dbReference type="NCBI Taxonomy" id="188932"/>
    <lineage>
        <taxon>Bacteria</taxon>
        <taxon>Pseudomonadati</taxon>
        <taxon>Bacteroidota</taxon>
        <taxon>Sphingobacteriia</taxon>
        <taxon>Sphingobacteriales</taxon>
        <taxon>Sphingobacteriaceae</taxon>
        <taxon>Pedobacter</taxon>
    </lineage>
</organism>
<dbReference type="EMBL" id="JACHCE010000001">
    <property type="protein sequence ID" value="MBB5635341.1"/>
    <property type="molecule type" value="Genomic_DNA"/>
</dbReference>